<evidence type="ECO:0000313" key="1">
    <source>
        <dbReference type="Proteomes" id="UP000887565"/>
    </source>
</evidence>
<proteinExistence type="predicted"/>
<sequence>MTTAAANNANCATIWRRYDATTKFCTTKNFCQMMKKIVCRRRATIVALLRNEIPNFGGTNRLNGRRSDRTLKRVTTISRSKHLCPLLWLPVNSTIPQLAQSAALVAVDKVAAEKTTAAPSTSTM</sequence>
<dbReference type="Proteomes" id="UP000887565">
    <property type="component" value="Unplaced"/>
</dbReference>
<protein>
    <submittedName>
        <fullName evidence="2">Uncharacterized protein</fullName>
    </submittedName>
</protein>
<organism evidence="1 2">
    <name type="scientific">Romanomermis culicivorax</name>
    <name type="common">Nematode worm</name>
    <dbReference type="NCBI Taxonomy" id="13658"/>
    <lineage>
        <taxon>Eukaryota</taxon>
        <taxon>Metazoa</taxon>
        <taxon>Ecdysozoa</taxon>
        <taxon>Nematoda</taxon>
        <taxon>Enoplea</taxon>
        <taxon>Dorylaimia</taxon>
        <taxon>Mermithida</taxon>
        <taxon>Mermithoidea</taxon>
        <taxon>Mermithidae</taxon>
        <taxon>Romanomermis</taxon>
    </lineage>
</organism>
<dbReference type="AlphaFoldDB" id="A0A915L938"/>
<keyword evidence="1" id="KW-1185">Reference proteome</keyword>
<accession>A0A915L938</accession>
<reference evidence="2" key="1">
    <citation type="submission" date="2022-11" db="UniProtKB">
        <authorList>
            <consortium name="WormBaseParasite"/>
        </authorList>
    </citation>
    <scope>IDENTIFICATION</scope>
</reference>
<name>A0A915L938_ROMCU</name>
<dbReference type="WBParaSite" id="nRc.2.0.1.t47347-RA">
    <property type="protein sequence ID" value="nRc.2.0.1.t47347-RA"/>
    <property type="gene ID" value="nRc.2.0.1.g47347"/>
</dbReference>
<evidence type="ECO:0000313" key="2">
    <source>
        <dbReference type="WBParaSite" id="nRc.2.0.1.t47347-RA"/>
    </source>
</evidence>